<protein>
    <recommendedName>
        <fullName evidence="5">AIG1-type G domain-containing protein</fullName>
    </recommendedName>
</protein>
<dbReference type="EMBL" id="JBBPFD010000012">
    <property type="protein sequence ID" value="KAK7904391.1"/>
    <property type="molecule type" value="Genomic_DNA"/>
</dbReference>
<proteinExistence type="inferred from homology"/>
<comment type="similarity">
    <text evidence="1">Belongs to the TRAFAC class TrmE-Era-EngA-EngB-Septin-like GTPase superfamily. AIG1/Toc34/Toc159-like paraseptin GTPase family. IAN subfamily.</text>
</comment>
<evidence type="ECO:0000256" key="2">
    <source>
        <dbReference type="ARBA" id="ARBA00022741"/>
    </source>
</evidence>
<keyword evidence="7" id="KW-1185">Reference proteome</keyword>
<dbReference type="Gene3D" id="3.40.50.300">
    <property type="entry name" value="P-loop containing nucleotide triphosphate hydrolases"/>
    <property type="match status" value="1"/>
</dbReference>
<gene>
    <name evidence="6" type="ORF">WMY93_016998</name>
</gene>
<dbReference type="AlphaFoldDB" id="A0AAW0NYK4"/>
<evidence type="ECO:0000259" key="5">
    <source>
        <dbReference type="PROSITE" id="PS51720"/>
    </source>
</evidence>
<feature type="domain" description="AIG1-type G" evidence="5">
    <location>
        <begin position="13"/>
        <end position="211"/>
    </location>
</feature>
<feature type="region of interest" description="Disordered" evidence="4">
    <location>
        <begin position="225"/>
        <end position="257"/>
    </location>
</feature>
<dbReference type="SUPFAM" id="SSF52540">
    <property type="entry name" value="P-loop containing nucleoside triphosphate hydrolases"/>
    <property type="match status" value="1"/>
</dbReference>
<name>A0AAW0NYK4_9GOBI</name>
<keyword evidence="3" id="KW-0342">GTP-binding</keyword>
<comment type="caution">
    <text evidence="6">The sequence shown here is derived from an EMBL/GenBank/DDBJ whole genome shotgun (WGS) entry which is preliminary data.</text>
</comment>
<evidence type="ECO:0000313" key="6">
    <source>
        <dbReference type="EMBL" id="KAK7904391.1"/>
    </source>
</evidence>
<accession>A0AAW0NYK4</accession>
<dbReference type="Pfam" id="PF04548">
    <property type="entry name" value="AIG1"/>
    <property type="match status" value="1"/>
</dbReference>
<evidence type="ECO:0000256" key="3">
    <source>
        <dbReference type="ARBA" id="ARBA00023134"/>
    </source>
</evidence>
<evidence type="ECO:0000256" key="1">
    <source>
        <dbReference type="ARBA" id="ARBA00008535"/>
    </source>
</evidence>
<dbReference type="PROSITE" id="PS51720">
    <property type="entry name" value="G_AIG1"/>
    <property type="match status" value="1"/>
</dbReference>
<dbReference type="PANTHER" id="PTHR10903">
    <property type="entry name" value="GTPASE, IMAP FAMILY MEMBER-RELATED"/>
    <property type="match status" value="1"/>
</dbReference>
<dbReference type="InterPro" id="IPR027417">
    <property type="entry name" value="P-loop_NTPase"/>
</dbReference>
<dbReference type="PANTHER" id="PTHR10903:SF170">
    <property type="entry name" value="GTPASE IMAP FAMILY MEMBER 7"/>
    <property type="match status" value="1"/>
</dbReference>
<sequence>MSSSKAGSGGNTQNDCRLVLVGKTGVGKSAVGNTILGQEAFISKLCPSSVTADCKKAKAVIGNQTIAVIDTPGLFDTKFTQEEIINRIKMCISLSSPGPHAFVICLQIGRFTQEEKATVKLIQDIFGKEAAQYTIVAFTRGDELEDNTIESFIEANGNLSEFIKLCDNRYQVFNNKTKDQKQVETFLHKINQMIEKNGGKYYTNELFKKAEEAIEAEKKRIMKELEEETERKHSNTYKMRNKGKKKLAGEQRTITSS</sequence>
<dbReference type="CDD" id="cd01852">
    <property type="entry name" value="AIG1"/>
    <property type="match status" value="1"/>
</dbReference>
<evidence type="ECO:0000313" key="7">
    <source>
        <dbReference type="Proteomes" id="UP001460270"/>
    </source>
</evidence>
<reference evidence="7" key="1">
    <citation type="submission" date="2024-04" db="EMBL/GenBank/DDBJ databases">
        <title>Salinicola lusitanus LLJ914,a marine bacterium isolated from the Okinawa Trough.</title>
        <authorList>
            <person name="Li J."/>
        </authorList>
    </citation>
    <scope>NUCLEOTIDE SEQUENCE [LARGE SCALE GENOMIC DNA]</scope>
</reference>
<evidence type="ECO:0000256" key="4">
    <source>
        <dbReference type="SAM" id="MobiDB-lite"/>
    </source>
</evidence>
<dbReference type="FunFam" id="3.40.50.300:FF:000366">
    <property type="entry name" value="GTPase, IMAP family member 2"/>
    <property type="match status" value="1"/>
</dbReference>
<keyword evidence="2" id="KW-0547">Nucleotide-binding</keyword>
<dbReference type="InterPro" id="IPR045058">
    <property type="entry name" value="GIMA/IAN/Toc"/>
</dbReference>
<dbReference type="Proteomes" id="UP001460270">
    <property type="component" value="Unassembled WGS sequence"/>
</dbReference>
<organism evidence="6 7">
    <name type="scientific">Mugilogobius chulae</name>
    <name type="common">yellowstripe goby</name>
    <dbReference type="NCBI Taxonomy" id="88201"/>
    <lineage>
        <taxon>Eukaryota</taxon>
        <taxon>Metazoa</taxon>
        <taxon>Chordata</taxon>
        <taxon>Craniata</taxon>
        <taxon>Vertebrata</taxon>
        <taxon>Euteleostomi</taxon>
        <taxon>Actinopterygii</taxon>
        <taxon>Neopterygii</taxon>
        <taxon>Teleostei</taxon>
        <taxon>Neoteleostei</taxon>
        <taxon>Acanthomorphata</taxon>
        <taxon>Gobiaria</taxon>
        <taxon>Gobiiformes</taxon>
        <taxon>Gobioidei</taxon>
        <taxon>Gobiidae</taxon>
        <taxon>Gobionellinae</taxon>
        <taxon>Mugilogobius</taxon>
    </lineage>
</organism>
<dbReference type="GO" id="GO:0005525">
    <property type="term" value="F:GTP binding"/>
    <property type="evidence" value="ECO:0007669"/>
    <property type="project" value="UniProtKB-KW"/>
</dbReference>
<dbReference type="InterPro" id="IPR006703">
    <property type="entry name" value="G_AIG1"/>
</dbReference>